<dbReference type="Pfam" id="PF00688">
    <property type="entry name" value="TGFb_propeptide"/>
    <property type="match status" value="1"/>
</dbReference>
<dbReference type="GO" id="GO:0008083">
    <property type="term" value="F:growth factor activity"/>
    <property type="evidence" value="ECO:0007669"/>
    <property type="project" value="UniProtKB-KW"/>
</dbReference>
<keyword evidence="6" id="KW-1015">Disulfide bond</keyword>
<proteinExistence type="inferred from homology"/>
<dbReference type="HOGENOM" id="CLU_020515_2_0_1"/>
<dbReference type="InterPro" id="IPR001839">
    <property type="entry name" value="TGF-b_C"/>
</dbReference>
<reference evidence="11" key="1">
    <citation type="submission" date="2011-05" db="EMBL/GenBank/DDBJ databases">
        <authorList>
            <person name="Richards S.R."/>
            <person name="Qu J."/>
            <person name="Jiang H."/>
            <person name="Jhangiani S.N."/>
            <person name="Agravi P."/>
            <person name="Goodspeed R."/>
            <person name="Gross S."/>
            <person name="Mandapat C."/>
            <person name="Jackson L."/>
            <person name="Mathew T."/>
            <person name="Pu L."/>
            <person name="Thornton R."/>
            <person name="Saada N."/>
            <person name="Wilczek-Boney K.B."/>
            <person name="Lee S."/>
            <person name="Kovar C."/>
            <person name="Wu Y."/>
            <person name="Scherer S.E."/>
            <person name="Worley K.C."/>
            <person name="Muzny D.M."/>
            <person name="Gibbs R."/>
        </authorList>
    </citation>
    <scope>NUCLEOTIDE SEQUENCE</scope>
    <source>
        <strain evidence="11">Brora</strain>
    </source>
</reference>
<comment type="similarity">
    <text evidence="2 8">Belongs to the TGF-beta family.</text>
</comment>
<dbReference type="EnsemblMetazoa" id="SMAR013590-RA">
    <property type="protein sequence ID" value="SMAR013590-PA"/>
    <property type="gene ID" value="SMAR013590"/>
</dbReference>
<dbReference type="InterPro" id="IPR001111">
    <property type="entry name" value="TGF-b_propeptide"/>
</dbReference>
<reference evidence="10" key="2">
    <citation type="submission" date="2015-02" db="UniProtKB">
        <authorList>
            <consortium name="EnsemblMetazoa"/>
        </authorList>
    </citation>
    <scope>IDENTIFICATION</scope>
</reference>
<dbReference type="eggNOG" id="KOG3900">
    <property type="taxonomic scope" value="Eukaryota"/>
</dbReference>
<dbReference type="SMART" id="SM00204">
    <property type="entry name" value="TGFB"/>
    <property type="match status" value="1"/>
</dbReference>
<evidence type="ECO:0000256" key="6">
    <source>
        <dbReference type="ARBA" id="ARBA00023157"/>
    </source>
</evidence>
<dbReference type="OMA" id="SNMINEY"/>
<evidence type="ECO:0000256" key="7">
    <source>
        <dbReference type="ARBA" id="ARBA00023180"/>
    </source>
</evidence>
<dbReference type="GO" id="GO:0005615">
    <property type="term" value="C:extracellular space"/>
    <property type="evidence" value="ECO:0007669"/>
    <property type="project" value="TreeGrafter"/>
</dbReference>
<keyword evidence="5 8" id="KW-0339">Growth factor</keyword>
<dbReference type="InterPro" id="IPR029034">
    <property type="entry name" value="Cystine-knot_cytokine"/>
</dbReference>
<dbReference type="Gene3D" id="2.60.120.970">
    <property type="match status" value="1"/>
</dbReference>
<evidence type="ECO:0000256" key="4">
    <source>
        <dbReference type="ARBA" id="ARBA00022729"/>
    </source>
</evidence>
<evidence type="ECO:0000256" key="1">
    <source>
        <dbReference type="ARBA" id="ARBA00004613"/>
    </source>
</evidence>
<dbReference type="InterPro" id="IPR015615">
    <property type="entry name" value="TGF-beta-rel"/>
</dbReference>
<dbReference type="Gene3D" id="2.10.90.10">
    <property type="entry name" value="Cystine-knot cytokines"/>
    <property type="match status" value="1"/>
</dbReference>
<accession>T1JIA9</accession>
<dbReference type="GO" id="GO:0005125">
    <property type="term" value="F:cytokine activity"/>
    <property type="evidence" value="ECO:0007669"/>
    <property type="project" value="TreeGrafter"/>
</dbReference>
<organism evidence="10 11">
    <name type="scientific">Strigamia maritima</name>
    <name type="common">European centipede</name>
    <name type="synonym">Geophilus maritimus</name>
    <dbReference type="NCBI Taxonomy" id="126957"/>
    <lineage>
        <taxon>Eukaryota</taxon>
        <taxon>Metazoa</taxon>
        <taxon>Ecdysozoa</taxon>
        <taxon>Arthropoda</taxon>
        <taxon>Myriapoda</taxon>
        <taxon>Chilopoda</taxon>
        <taxon>Pleurostigmophora</taxon>
        <taxon>Geophilomorpha</taxon>
        <taxon>Linotaeniidae</taxon>
        <taxon>Strigamia</taxon>
    </lineage>
</organism>
<comment type="subcellular location">
    <subcellularLocation>
        <location evidence="1">Secreted</location>
    </subcellularLocation>
</comment>
<evidence type="ECO:0000256" key="5">
    <source>
        <dbReference type="ARBA" id="ARBA00023030"/>
    </source>
</evidence>
<dbReference type="PROSITE" id="PS51362">
    <property type="entry name" value="TGF_BETA_2"/>
    <property type="match status" value="1"/>
</dbReference>
<dbReference type="AlphaFoldDB" id="T1JIA9"/>
<evidence type="ECO:0000256" key="2">
    <source>
        <dbReference type="ARBA" id="ARBA00006656"/>
    </source>
</evidence>
<dbReference type="PhylomeDB" id="T1JIA9"/>
<dbReference type="SUPFAM" id="SSF57501">
    <property type="entry name" value="Cystine-knot cytokines"/>
    <property type="match status" value="1"/>
</dbReference>
<dbReference type="PROSITE" id="PS00250">
    <property type="entry name" value="TGF_BETA_1"/>
    <property type="match status" value="1"/>
</dbReference>
<name>T1JIA9_STRMM</name>
<dbReference type="STRING" id="126957.T1JIA9"/>
<dbReference type="FunFam" id="2.10.90.10:FF:000001">
    <property type="entry name" value="Bone morphogenetic protein 4"/>
    <property type="match status" value="1"/>
</dbReference>
<dbReference type="PANTHER" id="PTHR11848:SF307">
    <property type="entry name" value="BONE MORPHOGENETIC PROTEIN 10"/>
    <property type="match status" value="1"/>
</dbReference>
<dbReference type="CDD" id="cd13767">
    <property type="entry name" value="TGF_beta_BMP9_like"/>
    <property type="match status" value="1"/>
</dbReference>
<feature type="domain" description="TGF-beta family profile" evidence="9">
    <location>
        <begin position="171"/>
        <end position="282"/>
    </location>
</feature>
<evidence type="ECO:0000313" key="10">
    <source>
        <dbReference type="EnsemblMetazoa" id="SMAR013590-PA"/>
    </source>
</evidence>
<keyword evidence="3" id="KW-0964">Secreted</keyword>
<dbReference type="PANTHER" id="PTHR11848">
    <property type="entry name" value="TGF-BETA FAMILY"/>
    <property type="match status" value="1"/>
</dbReference>
<protein>
    <recommendedName>
        <fullName evidence="9">TGF-beta family profile domain-containing protein</fullName>
    </recommendedName>
</protein>
<evidence type="ECO:0000256" key="3">
    <source>
        <dbReference type="ARBA" id="ARBA00022525"/>
    </source>
</evidence>
<keyword evidence="7" id="KW-0325">Glycoprotein</keyword>
<dbReference type="Proteomes" id="UP000014500">
    <property type="component" value="Unassembled WGS sequence"/>
</dbReference>
<evidence type="ECO:0000256" key="8">
    <source>
        <dbReference type="RuleBase" id="RU000354"/>
    </source>
</evidence>
<dbReference type="EMBL" id="JH431701">
    <property type="status" value="NOT_ANNOTATED_CDS"/>
    <property type="molecule type" value="Genomic_DNA"/>
</dbReference>
<keyword evidence="4" id="KW-0732">Signal</keyword>
<dbReference type="Pfam" id="PF00019">
    <property type="entry name" value="TGF_beta"/>
    <property type="match status" value="1"/>
</dbReference>
<dbReference type="InterPro" id="IPR017948">
    <property type="entry name" value="TGFb_CS"/>
</dbReference>
<evidence type="ECO:0000313" key="11">
    <source>
        <dbReference type="Proteomes" id="UP000014500"/>
    </source>
</evidence>
<sequence length="282" mass="32777">MHTLVFHVQQLPYGENVENSELRILALIRRHQHAFLGVERRVSISSCYLTVDGDNCQLVDDRIVYKKVSTWEMFNVTDAVRSWLKDPGREQRLEVRIEILGSAETSLEDEMDVPVNPFEDTEPLLLIYSSEREKKEKHAVLRRSVEIEETEEESNMINEYESAYQPKVVKGPRRRHRNPCRRRSLYINFADINYDTWILAPSGYEAYECTGKCYFPLSDHLTPTKHAIMQTLLHTVAPKKTSRACCVPTKLDPISVLYVENNESVTFKFHYDDMVVAECGCR</sequence>
<keyword evidence="11" id="KW-1185">Reference proteome</keyword>
<evidence type="ECO:0000259" key="9">
    <source>
        <dbReference type="PROSITE" id="PS51362"/>
    </source>
</evidence>